<evidence type="ECO:0000313" key="7">
    <source>
        <dbReference type="Proteomes" id="UP000288716"/>
    </source>
</evidence>
<dbReference type="GO" id="GO:0003735">
    <property type="term" value="F:structural constituent of ribosome"/>
    <property type="evidence" value="ECO:0007669"/>
    <property type="project" value="InterPro"/>
</dbReference>
<evidence type="ECO:0000256" key="5">
    <source>
        <dbReference type="ARBA" id="ARBA00035538"/>
    </source>
</evidence>
<dbReference type="InterPro" id="IPR034704">
    <property type="entry name" value="Ribosomal_bL28/bL31-like_sf"/>
</dbReference>
<dbReference type="Proteomes" id="UP000288716">
    <property type="component" value="Unassembled WGS sequence"/>
</dbReference>
<keyword evidence="3" id="KW-0687">Ribonucleoprotein</keyword>
<keyword evidence="7" id="KW-1185">Reference proteome</keyword>
<dbReference type="SUPFAM" id="SSF143800">
    <property type="entry name" value="L28p-like"/>
    <property type="match status" value="1"/>
</dbReference>
<name>A0A443SAW9_9ACAR</name>
<sequence>MNRYRKLYFRLPAHYRKLQEDLQKPSTRVHDEPEPGELVDYYLADKKRLIIRRKPDVPIKVEYPVEADQGLWGGEGVIRGFFQPRKFVRKWDFPIPRVWLPNLKRAVVYSEILDKYFSVVLTETTLKLIDKSTGFDNYILRTPVQDFKSQLALDLRRKMLVSLAKKDFAKDDPIKFDVIWKKYGDCAIPLEEAEWFGLPIPIARAKQAQLEAKQNPPIPLKIKYASEFLQKLDGIYNNNIFCFENIYLTQI</sequence>
<dbReference type="PANTHER" id="PTHR13528:SF2">
    <property type="entry name" value="LARGE RIBOSOMAL SUBUNIT PROTEIN BL28M"/>
    <property type="match status" value="1"/>
</dbReference>
<proteinExistence type="inferred from homology"/>
<dbReference type="AlphaFoldDB" id="A0A443SAW9"/>
<keyword evidence="2 6" id="KW-0689">Ribosomal protein</keyword>
<dbReference type="STRING" id="299467.A0A443SAW9"/>
<dbReference type="InterPro" id="IPR026569">
    <property type="entry name" value="Ribosomal_bL28"/>
</dbReference>
<evidence type="ECO:0000256" key="3">
    <source>
        <dbReference type="ARBA" id="ARBA00023274"/>
    </source>
</evidence>
<evidence type="ECO:0000256" key="2">
    <source>
        <dbReference type="ARBA" id="ARBA00022980"/>
    </source>
</evidence>
<dbReference type="Gene3D" id="2.30.170.40">
    <property type="entry name" value="Ribosomal protein L28/L24"/>
    <property type="match status" value="1"/>
</dbReference>
<accession>A0A443SAW9</accession>
<reference evidence="6 7" key="1">
    <citation type="journal article" date="2018" name="Gigascience">
        <title>Genomes of trombidid mites reveal novel predicted allergens and laterally-transferred genes associated with secondary metabolism.</title>
        <authorList>
            <person name="Dong X."/>
            <person name="Chaisiri K."/>
            <person name="Xia D."/>
            <person name="Armstrong S.D."/>
            <person name="Fang Y."/>
            <person name="Donnelly M.J."/>
            <person name="Kadowaki T."/>
            <person name="McGarry J.W."/>
            <person name="Darby A.C."/>
            <person name="Makepeace B.L."/>
        </authorList>
    </citation>
    <scope>NUCLEOTIDE SEQUENCE [LARGE SCALE GENOMIC DNA]</scope>
    <source>
        <strain evidence="6">UoL-UT</strain>
    </source>
</reference>
<dbReference type="PANTHER" id="PTHR13528">
    <property type="entry name" value="39S RIBOSOMAL PROTEIN L28, MITOCHONDRIAL"/>
    <property type="match status" value="1"/>
</dbReference>
<dbReference type="EMBL" id="NCKV01004545">
    <property type="protein sequence ID" value="RWS24683.1"/>
    <property type="molecule type" value="Genomic_DNA"/>
</dbReference>
<evidence type="ECO:0000256" key="1">
    <source>
        <dbReference type="ARBA" id="ARBA00008760"/>
    </source>
</evidence>
<dbReference type="OrthoDB" id="361870at2759"/>
<comment type="caution">
    <text evidence="6">The sequence shown here is derived from an EMBL/GenBank/DDBJ whole genome shotgun (WGS) entry which is preliminary data.</text>
</comment>
<evidence type="ECO:0000313" key="6">
    <source>
        <dbReference type="EMBL" id="RWS24683.1"/>
    </source>
</evidence>
<organism evidence="6 7">
    <name type="scientific">Leptotrombidium deliense</name>
    <dbReference type="NCBI Taxonomy" id="299467"/>
    <lineage>
        <taxon>Eukaryota</taxon>
        <taxon>Metazoa</taxon>
        <taxon>Ecdysozoa</taxon>
        <taxon>Arthropoda</taxon>
        <taxon>Chelicerata</taxon>
        <taxon>Arachnida</taxon>
        <taxon>Acari</taxon>
        <taxon>Acariformes</taxon>
        <taxon>Trombidiformes</taxon>
        <taxon>Prostigmata</taxon>
        <taxon>Anystina</taxon>
        <taxon>Parasitengona</taxon>
        <taxon>Trombiculoidea</taxon>
        <taxon>Trombiculidae</taxon>
        <taxon>Leptotrombidium</taxon>
    </lineage>
</organism>
<comment type="similarity">
    <text evidence="1">Belongs to the bacterial ribosomal protein bL28 family.</text>
</comment>
<protein>
    <recommendedName>
        <fullName evidence="4">Large ribosomal subunit protein bL28m</fullName>
    </recommendedName>
    <alternativeName>
        <fullName evidence="5">39S ribosomal protein L28, mitochondrial</fullName>
    </alternativeName>
</protein>
<dbReference type="GO" id="GO:0005762">
    <property type="term" value="C:mitochondrial large ribosomal subunit"/>
    <property type="evidence" value="ECO:0007669"/>
    <property type="project" value="TreeGrafter"/>
</dbReference>
<dbReference type="InterPro" id="IPR037147">
    <property type="entry name" value="Ribosomal_bL28_sf"/>
</dbReference>
<evidence type="ECO:0000256" key="4">
    <source>
        <dbReference type="ARBA" id="ARBA00035269"/>
    </source>
</evidence>
<dbReference type="VEuPathDB" id="VectorBase:LDEU007357"/>
<gene>
    <name evidence="6" type="ORF">B4U80_08603</name>
</gene>